<reference evidence="1 2" key="1">
    <citation type="submission" date="2019-08" db="EMBL/GenBank/DDBJ databases">
        <title>Hyperibacter terrae gen. nov., sp. nov. and Hyperibacter viscosus sp. nov., two new members in the family Rhodospirillaceae isolated from the rhizosphere of Hypericum perforatum.</title>
        <authorList>
            <person name="Noviana Z."/>
        </authorList>
    </citation>
    <scope>NUCLEOTIDE SEQUENCE [LARGE SCALE GENOMIC DNA]</scope>
    <source>
        <strain evidence="1 2">R5913</strain>
    </source>
</reference>
<evidence type="ECO:0000313" key="1">
    <source>
        <dbReference type="EMBL" id="QEX18594.1"/>
    </source>
</evidence>
<keyword evidence="2" id="KW-1185">Reference proteome</keyword>
<dbReference type="AlphaFoldDB" id="A0A5J6MM98"/>
<proteinExistence type="predicted"/>
<sequence length="74" mass="8220">MSSPVVDFPLSDTLKPTQATAEIAKLEWEDVIGLGVTADGAFEVINSEMTAERALWLIEWAKRWALGLDEEELD</sequence>
<evidence type="ECO:0000313" key="2">
    <source>
        <dbReference type="Proteomes" id="UP000326202"/>
    </source>
</evidence>
<dbReference type="OrthoDB" id="7359755at2"/>
<organism evidence="1 2">
    <name type="scientific">Hypericibacter terrae</name>
    <dbReference type="NCBI Taxonomy" id="2602015"/>
    <lineage>
        <taxon>Bacteria</taxon>
        <taxon>Pseudomonadati</taxon>
        <taxon>Pseudomonadota</taxon>
        <taxon>Alphaproteobacteria</taxon>
        <taxon>Rhodospirillales</taxon>
        <taxon>Dongiaceae</taxon>
        <taxon>Hypericibacter</taxon>
    </lineage>
</organism>
<dbReference type="RefSeq" id="WP_151178736.1">
    <property type="nucleotide sequence ID" value="NZ_CP042906.1"/>
</dbReference>
<name>A0A5J6MM98_9PROT</name>
<protein>
    <submittedName>
        <fullName evidence="1">Uncharacterized protein</fullName>
    </submittedName>
</protein>
<dbReference type="Proteomes" id="UP000326202">
    <property type="component" value="Chromosome"/>
</dbReference>
<dbReference type="EMBL" id="CP042906">
    <property type="protein sequence ID" value="QEX18594.1"/>
    <property type="molecule type" value="Genomic_DNA"/>
</dbReference>
<gene>
    <name evidence="1" type="ORF">FRZ44_39010</name>
</gene>
<accession>A0A5J6MM98</accession>
<dbReference type="KEGG" id="htq:FRZ44_39010"/>